<evidence type="ECO:0000256" key="1">
    <source>
        <dbReference type="ARBA" id="ARBA00022679"/>
    </source>
</evidence>
<dbReference type="PANTHER" id="PTHR43584:SF8">
    <property type="entry name" value="N-ACETYLMURAMATE ALPHA-1-PHOSPHATE URIDYLYLTRANSFERASE"/>
    <property type="match status" value="1"/>
</dbReference>
<dbReference type="InterPro" id="IPR005835">
    <property type="entry name" value="NTP_transferase_dom"/>
</dbReference>
<keyword evidence="2" id="KW-0548">Nucleotidyltransferase</keyword>
<dbReference type="EMBL" id="MGIZ01000024">
    <property type="protein sequence ID" value="OGM99310.1"/>
    <property type="molecule type" value="Genomic_DNA"/>
</dbReference>
<evidence type="ECO:0000259" key="3">
    <source>
        <dbReference type="Pfam" id="PF00483"/>
    </source>
</evidence>
<keyword evidence="1" id="KW-0808">Transferase</keyword>
<evidence type="ECO:0000313" key="4">
    <source>
        <dbReference type="EMBL" id="OGM99310.1"/>
    </source>
</evidence>
<dbReference type="Proteomes" id="UP000177594">
    <property type="component" value="Unassembled WGS sequence"/>
</dbReference>
<dbReference type="SUPFAM" id="SSF53448">
    <property type="entry name" value="Nucleotide-diphospho-sugar transferases"/>
    <property type="match status" value="1"/>
</dbReference>
<dbReference type="Gene3D" id="3.90.550.10">
    <property type="entry name" value="Spore Coat Polysaccharide Biosynthesis Protein SpsA, Chain A"/>
    <property type="match status" value="1"/>
</dbReference>
<reference evidence="4 5" key="1">
    <citation type="journal article" date="2016" name="Nat. Commun.">
        <title>Thousands of microbial genomes shed light on interconnected biogeochemical processes in an aquifer system.</title>
        <authorList>
            <person name="Anantharaman K."/>
            <person name="Brown C.T."/>
            <person name="Hug L.A."/>
            <person name="Sharon I."/>
            <person name="Castelle C.J."/>
            <person name="Probst A.J."/>
            <person name="Thomas B.C."/>
            <person name="Singh A."/>
            <person name="Wilkins M.J."/>
            <person name="Karaoz U."/>
            <person name="Brodie E.L."/>
            <person name="Williams K.H."/>
            <person name="Hubbard S.S."/>
            <person name="Banfield J.F."/>
        </authorList>
    </citation>
    <scope>NUCLEOTIDE SEQUENCE [LARGE SCALE GENOMIC DNA]</scope>
</reference>
<evidence type="ECO:0000256" key="2">
    <source>
        <dbReference type="ARBA" id="ARBA00022695"/>
    </source>
</evidence>
<protein>
    <recommendedName>
        <fullName evidence="3">Nucleotidyl transferase domain-containing protein</fullName>
    </recommendedName>
</protein>
<sequence>MQAIILAAGKGKRLRPLTLKIPKPLVHLAGKPLLEHTFNELPDNITEVILVVGHRADQIKKHFGSYFNGKKIKYVKQMAQKGTFHALRVAKKLLDKNFLVLMADDIYTKKDLESLINHDQAILVKQITGPSERFGTCVIKRGLLRGIAEKQKGIKFKYVNCGAYILTHSIFHEPIVYGSNREELLSYMVGTLGQKELVKAIKATRWFPIASVEDLKEAEKYI</sequence>
<organism evidence="4 5">
    <name type="scientific">Candidatus Yanofskybacteria bacterium RIFCSPHIGHO2_01_FULL_39_8b</name>
    <dbReference type="NCBI Taxonomy" id="1802659"/>
    <lineage>
        <taxon>Bacteria</taxon>
        <taxon>Candidatus Yanofskyibacteriota</taxon>
    </lineage>
</organism>
<evidence type="ECO:0000313" key="5">
    <source>
        <dbReference type="Proteomes" id="UP000177594"/>
    </source>
</evidence>
<dbReference type="Pfam" id="PF00483">
    <property type="entry name" value="NTP_transferase"/>
    <property type="match status" value="1"/>
</dbReference>
<dbReference type="AlphaFoldDB" id="A0A1F8EER9"/>
<dbReference type="InterPro" id="IPR029044">
    <property type="entry name" value="Nucleotide-diphossugar_trans"/>
</dbReference>
<name>A0A1F8EER9_9BACT</name>
<proteinExistence type="predicted"/>
<dbReference type="InterPro" id="IPR050065">
    <property type="entry name" value="GlmU-like"/>
</dbReference>
<dbReference type="GO" id="GO:0016779">
    <property type="term" value="F:nucleotidyltransferase activity"/>
    <property type="evidence" value="ECO:0007669"/>
    <property type="project" value="UniProtKB-KW"/>
</dbReference>
<accession>A0A1F8EER9</accession>
<comment type="caution">
    <text evidence="4">The sequence shown here is derived from an EMBL/GenBank/DDBJ whole genome shotgun (WGS) entry which is preliminary data.</text>
</comment>
<gene>
    <name evidence="4" type="ORF">A2817_00465</name>
</gene>
<dbReference type="CDD" id="cd04181">
    <property type="entry name" value="NTP_transferase"/>
    <property type="match status" value="1"/>
</dbReference>
<feature type="domain" description="Nucleotidyl transferase" evidence="3">
    <location>
        <begin position="3"/>
        <end position="218"/>
    </location>
</feature>
<dbReference type="PANTHER" id="PTHR43584">
    <property type="entry name" value="NUCLEOTIDYL TRANSFERASE"/>
    <property type="match status" value="1"/>
</dbReference>